<sequence>MNVKKSLSSWVSLDIVWSGLYTNGELVQETLSVVTVDVSFACSHTENHTEQQSCEKALSSRKSKQLASYSDLERGVSPGIPTD</sequence>
<reference evidence="1 2" key="1">
    <citation type="submission" date="2019-01" db="EMBL/GenBank/DDBJ databases">
        <title>Draft genome sequence of Dictyobacter sp. Uno17.</title>
        <authorList>
            <person name="Wang C.M."/>
            <person name="Zheng Y."/>
            <person name="Sakai Y."/>
            <person name="Abe K."/>
            <person name="Yokota A."/>
            <person name="Yabe S."/>
        </authorList>
    </citation>
    <scope>NUCLEOTIDE SEQUENCE [LARGE SCALE GENOMIC DNA]</scope>
    <source>
        <strain evidence="1 2">Uno17</strain>
    </source>
</reference>
<evidence type="ECO:0000313" key="2">
    <source>
        <dbReference type="Proteomes" id="UP000322530"/>
    </source>
</evidence>
<accession>A0A5A5T5H2</accession>
<keyword evidence="2" id="KW-1185">Reference proteome</keyword>
<comment type="caution">
    <text evidence="1">The sequence shown here is derived from an EMBL/GenBank/DDBJ whole genome shotgun (WGS) entry which is preliminary data.</text>
</comment>
<evidence type="ECO:0000313" key="1">
    <source>
        <dbReference type="EMBL" id="GCF06670.1"/>
    </source>
</evidence>
<organism evidence="1 2">
    <name type="scientific">Dictyobacter arantiisoli</name>
    <dbReference type="NCBI Taxonomy" id="2014874"/>
    <lineage>
        <taxon>Bacteria</taxon>
        <taxon>Bacillati</taxon>
        <taxon>Chloroflexota</taxon>
        <taxon>Ktedonobacteria</taxon>
        <taxon>Ktedonobacterales</taxon>
        <taxon>Dictyobacteraceae</taxon>
        <taxon>Dictyobacter</taxon>
    </lineage>
</organism>
<dbReference type="AlphaFoldDB" id="A0A5A5T5H2"/>
<gene>
    <name evidence="1" type="ORF">KDI_02340</name>
</gene>
<dbReference type="Proteomes" id="UP000322530">
    <property type="component" value="Unassembled WGS sequence"/>
</dbReference>
<name>A0A5A5T5H2_9CHLR</name>
<dbReference type="EMBL" id="BIXY01000001">
    <property type="protein sequence ID" value="GCF06670.1"/>
    <property type="molecule type" value="Genomic_DNA"/>
</dbReference>
<proteinExistence type="predicted"/>
<protein>
    <submittedName>
        <fullName evidence="1">Uncharacterized protein</fullName>
    </submittedName>
</protein>